<evidence type="ECO:0000256" key="7">
    <source>
        <dbReference type="SAM" id="Phobius"/>
    </source>
</evidence>
<dbReference type="KEGG" id="ret:RHE_PA00173"/>
<feature type="region of interest" description="Disordered" evidence="6">
    <location>
        <begin position="453"/>
        <end position="472"/>
    </location>
</feature>
<evidence type="ECO:0000256" key="1">
    <source>
        <dbReference type="ARBA" id="ARBA00004141"/>
    </source>
</evidence>
<dbReference type="AlphaFoldDB" id="Q2K2Q7"/>
<organism evidence="8 9">
    <name type="scientific">Rhizobium etli (strain ATCC 51251 / DSM 11541 / JCM 21823 / NBRC 15573 / CFN 42)</name>
    <dbReference type="NCBI Taxonomy" id="347834"/>
    <lineage>
        <taxon>Bacteria</taxon>
        <taxon>Pseudomonadati</taxon>
        <taxon>Pseudomonadota</taxon>
        <taxon>Alphaproteobacteria</taxon>
        <taxon>Hyphomicrobiales</taxon>
        <taxon>Rhizobiaceae</taxon>
        <taxon>Rhizobium/Agrobacterium group</taxon>
        <taxon>Rhizobium</taxon>
    </lineage>
</organism>
<dbReference type="Proteomes" id="UP000001936">
    <property type="component" value="Plasmid p42a"/>
</dbReference>
<evidence type="ECO:0000313" key="8">
    <source>
        <dbReference type="EMBL" id="ABC93035.1"/>
    </source>
</evidence>
<feature type="transmembrane region" description="Helical" evidence="7">
    <location>
        <begin position="90"/>
        <end position="107"/>
    </location>
</feature>
<feature type="transmembrane region" description="Helical" evidence="7">
    <location>
        <begin position="235"/>
        <end position="259"/>
    </location>
</feature>
<dbReference type="InterPro" id="IPR007688">
    <property type="entry name" value="Conjugal_tfr_TrbL/VirB6"/>
</dbReference>
<feature type="transmembrane region" description="Helical" evidence="7">
    <location>
        <begin position="266"/>
        <end position="283"/>
    </location>
</feature>
<dbReference type="Pfam" id="PF04610">
    <property type="entry name" value="TrbL"/>
    <property type="match status" value="1"/>
</dbReference>
<feature type="transmembrane region" description="Helical" evidence="7">
    <location>
        <begin position="330"/>
        <end position="350"/>
    </location>
</feature>
<evidence type="ECO:0000256" key="3">
    <source>
        <dbReference type="ARBA" id="ARBA00022692"/>
    </source>
</evidence>
<dbReference type="GO" id="GO:0030255">
    <property type="term" value="P:protein secretion by the type IV secretion system"/>
    <property type="evidence" value="ECO:0007669"/>
    <property type="project" value="InterPro"/>
</dbReference>
<keyword evidence="5 7" id="KW-0472">Membrane</keyword>
<keyword evidence="3 7" id="KW-0812">Transmembrane</keyword>
<keyword evidence="9" id="KW-1185">Reference proteome</keyword>
<evidence type="ECO:0000256" key="2">
    <source>
        <dbReference type="ARBA" id="ARBA00007802"/>
    </source>
</evidence>
<dbReference type="NCBIfam" id="TIGR02783">
    <property type="entry name" value="TrbL_P"/>
    <property type="match status" value="1"/>
</dbReference>
<sequence length="472" mass="48817">MPRSRAFPKVRRWSPAGEPRRCHCRARACGSFLLSGDRADRQFQGIQQACARRRTTHRQGEVLRLEHGAAADQGRPGDAPKMVKRTLEQSFLIAGLLCLVFAAPAFAQQGQVLTELENQVSTAAKGWETTIMDAAKSLFWILATIEVGIAAVWLALQAASLDSWFAELVRRIMFIGFFAFVLTQGPTFARAVVDSLFQIGAGGGSASPAEVFDAGIRVASQMSQQAQFGVFEDNALAIAAVLAMGVVVICFSLVAAIFVSVMVEMYVGLLAGMIMLGLGGSSFTKDFAVRYLVYAFGVGMKLMALVMIAKIGSEVLMGLANAPTASSDQFVTTLAIAGISVVVFIIAMYVPNIIQGVVQGASVSGGMEAIRHGGQAASFATGAGFLAAGATGAGFAAGQSARAAGSSVAGAMLRGFGAGIGSAGKAAGSAAKEKAIGSPGAYAGSILGLANSKLDQARSGQSGPKSPPERKD</sequence>
<gene>
    <name evidence="8" type="primary">trbL</name>
    <name evidence="8" type="ordered locus">RHE_PA00173</name>
</gene>
<reference evidence="8 9" key="1">
    <citation type="journal article" date="2006" name="Proc. Natl. Acad. Sci. U.S.A.">
        <title>The partitioned Rhizobium etli genome: genetic and metabolic redundancy in seven interacting replicons.</title>
        <authorList>
            <person name="Gonzalez V."/>
            <person name="Santamaria R.I."/>
            <person name="Bustos P."/>
            <person name="Hernandez-Gonzalez I."/>
            <person name="Medrano-Soto A."/>
            <person name="Moreno-Hagelsieb G."/>
            <person name="Janga S.C."/>
            <person name="Ramirez M.A."/>
            <person name="Jimenez-Jacinto V."/>
            <person name="Collado-Vides J."/>
            <person name="Davila G."/>
        </authorList>
    </citation>
    <scope>NUCLEOTIDE SEQUENCE [LARGE SCALE GENOMIC DNA]</scope>
    <source>
        <strain evidence="9">ATCC 51251 / DSM 11541 / JCM 21823 / NBRC 15573 / CFN 42</strain>
    </source>
</reference>
<feature type="transmembrane region" description="Helical" evidence="7">
    <location>
        <begin position="289"/>
        <end position="309"/>
    </location>
</feature>
<dbReference type="EMBL" id="CP000134">
    <property type="protein sequence ID" value="ABC93035.1"/>
    <property type="molecule type" value="Genomic_DNA"/>
</dbReference>
<protein>
    <submittedName>
        <fullName evidence="8">Conjugal transfer protein L</fullName>
    </submittedName>
</protein>
<proteinExistence type="inferred from homology"/>
<dbReference type="GO" id="GO:0016020">
    <property type="term" value="C:membrane"/>
    <property type="evidence" value="ECO:0007669"/>
    <property type="project" value="UniProtKB-SubCell"/>
</dbReference>
<dbReference type="HOGENOM" id="CLU_700002_0_0_5"/>
<comment type="subcellular location">
    <subcellularLocation>
        <location evidence="1">Membrane</location>
        <topology evidence="1">Multi-pass membrane protein</topology>
    </subcellularLocation>
</comment>
<feature type="transmembrane region" description="Helical" evidence="7">
    <location>
        <begin position="168"/>
        <end position="189"/>
    </location>
</feature>
<evidence type="ECO:0000256" key="4">
    <source>
        <dbReference type="ARBA" id="ARBA00022989"/>
    </source>
</evidence>
<geneLocation type="plasmid" evidence="8 9">
    <name>p42a</name>
</geneLocation>
<name>Q2K2Q7_RHIEC</name>
<keyword evidence="4 7" id="KW-1133">Transmembrane helix</keyword>
<evidence type="ECO:0000256" key="5">
    <source>
        <dbReference type="ARBA" id="ARBA00023136"/>
    </source>
</evidence>
<keyword evidence="8" id="KW-0614">Plasmid</keyword>
<accession>Q2K2Q7</accession>
<evidence type="ECO:0000256" key="6">
    <source>
        <dbReference type="SAM" id="MobiDB-lite"/>
    </source>
</evidence>
<evidence type="ECO:0000313" key="9">
    <source>
        <dbReference type="Proteomes" id="UP000001936"/>
    </source>
</evidence>
<feature type="transmembrane region" description="Helical" evidence="7">
    <location>
        <begin position="137"/>
        <end position="156"/>
    </location>
</feature>
<comment type="similarity">
    <text evidence="2">Belongs to the TrbL/VirB6 family.</text>
</comment>
<dbReference type="NCBIfam" id="NF010415">
    <property type="entry name" value="PRK13841.1"/>
    <property type="match status" value="1"/>
</dbReference>
<dbReference type="InterPro" id="IPR014150">
    <property type="entry name" value="Conjugal_tfr_TrbL"/>
</dbReference>